<gene>
    <name evidence="1" type="ORF">THRCLA_02951</name>
</gene>
<dbReference type="Gene3D" id="1.25.40.10">
    <property type="entry name" value="Tetratricopeptide repeat domain"/>
    <property type="match status" value="1"/>
</dbReference>
<keyword evidence="2" id="KW-1185">Reference proteome</keyword>
<dbReference type="Proteomes" id="UP000243217">
    <property type="component" value="Unassembled WGS sequence"/>
</dbReference>
<dbReference type="EMBL" id="JNBS01000542">
    <property type="protein sequence ID" value="OQS04843.1"/>
    <property type="molecule type" value="Genomic_DNA"/>
</dbReference>
<evidence type="ECO:0000313" key="2">
    <source>
        <dbReference type="Proteomes" id="UP000243217"/>
    </source>
</evidence>
<evidence type="ECO:0000313" key="1">
    <source>
        <dbReference type="EMBL" id="OQS04843.1"/>
    </source>
</evidence>
<reference evidence="1 2" key="1">
    <citation type="journal article" date="2014" name="Genome Biol. Evol.">
        <title>The secreted proteins of Achlya hypogyna and Thraustotheca clavata identify the ancestral oomycete secretome and reveal gene acquisitions by horizontal gene transfer.</title>
        <authorList>
            <person name="Misner I."/>
            <person name="Blouin N."/>
            <person name="Leonard G."/>
            <person name="Richards T.A."/>
            <person name="Lane C.E."/>
        </authorList>
    </citation>
    <scope>NUCLEOTIDE SEQUENCE [LARGE SCALE GENOMIC DNA]</scope>
    <source>
        <strain evidence="1 2">ATCC 34112</strain>
    </source>
</reference>
<dbReference type="OrthoDB" id="435413at2759"/>
<dbReference type="AlphaFoldDB" id="A0A1W0A3I3"/>
<dbReference type="SUPFAM" id="SSF48452">
    <property type="entry name" value="TPR-like"/>
    <property type="match status" value="1"/>
</dbReference>
<proteinExistence type="predicted"/>
<name>A0A1W0A3I3_9STRA</name>
<organism evidence="1 2">
    <name type="scientific">Thraustotheca clavata</name>
    <dbReference type="NCBI Taxonomy" id="74557"/>
    <lineage>
        <taxon>Eukaryota</taxon>
        <taxon>Sar</taxon>
        <taxon>Stramenopiles</taxon>
        <taxon>Oomycota</taxon>
        <taxon>Saprolegniomycetes</taxon>
        <taxon>Saprolegniales</taxon>
        <taxon>Achlyaceae</taxon>
        <taxon>Thraustotheca</taxon>
    </lineage>
</organism>
<sequence>MPNAKIEVAVAGILGLAGGYVWKRYANRFIRMVKVYMHYTPSNKNADEWTFVVDASKIIYVHEALTLFLEAYNRKFHASLSLQDLSAVIPPSNNVLRNEKKISQLLLDNTCELYVREKAIPDVRPLLELAQKHKERQEWRSAKPCTWRYIALFMVCLVWEAVLNELDNKNTQAALGLMQLYIQANAFAKAKELGTLFIEKQFDVEINLLLVECDFHLRAYKEALARLEQLRSSKKHQERIENWRAKVLFESGDVKKAIAIVRQRLIDSNEFDLEAIALYSRIAHTRGHELEAMQMILKVLTERSKDKRIQAQFAEYLNAKNGFKHLTQVLDTTTATTAPAYAYLATMAKDHGAIDGCIKCFVQSVNMCPNNASYVLNLVHALEISLEYEKAYQCIVQFCQKNDKKAVGNLICTMVLSILERFPTLLSSKGPLPYELIWTKEGFVQNSHVYQEDMKKKLLEEESWDLLALLFTLVKILFLEGCMTFLPQIITLIEPLRMQYGHHLHQTTIRNEHAYYCCIVQLLCIPEPSLSPISQDDILYVCGDSHTLPTAWRQLEISKSSYRLVPALVTGLKHWHLRPSTNFYPQKNFDNVVQSLPRKARVVFLFGEIDCREGILSVEEGMESTISIFLNKLRQVVAMYEFEAYIHPVVPVLNETRHLVVQYNRIFRKLVERSTFCKWIDCFDEFLDGNEQLQSCFHLDGTHLHPSYISSCLKKGLSQHL</sequence>
<comment type="caution">
    <text evidence="1">The sequence shown here is derived from an EMBL/GenBank/DDBJ whole genome shotgun (WGS) entry which is preliminary data.</text>
</comment>
<dbReference type="InterPro" id="IPR011990">
    <property type="entry name" value="TPR-like_helical_dom_sf"/>
</dbReference>
<protein>
    <submittedName>
        <fullName evidence="1">Uncharacterized protein</fullName>
    </submittedName>
</protein>
<dbReference type="SUPFAM" id="SSF52266">
    <property type="entry name" value="SGNH hydrolase"/>
    <property type="match status" value="1"/>
</dbReference>
<accession>A0A1W0A3I3</accession>